<keyword evidence="8" id="KW-0812">Transmembrane</keyword>
<dbReference type="GO" id="GO:0005634">
    <property type="term" value="C:nucleus"/>
    <property type="evidence" value="ECO:0007669"/>
    <property type="project" value="UniProtKB-SubCell"/>
</dbReference>
<dbReference type="GO" id="GO:0003677">
    <property type="term" value="F:DNA binding"/>
    <property type="evidence" value="ECO:0007669"/>
    <property type="project" value="UniProtKB-KW"/>
</dbReference>
<keyword evidence="3" id="KW-0805">Transcription regulation</keyword>
<organism evidence="11 12">
    <name type="scientific">Ilex paraguariensis</name>
    <name type="common">yerba mate</name>
    <dbReference type="NCBI Taxonomy" id="185542"/>
    <lineage>
        <taxon>Eukaryota</taxon>
        <taxon>Viridiplantae</taxon>
        <taxon>Streptophyta</taxon>
        <taxon>Embryophyta</taxon>
        <taxon>Tracheophyta</taxon>
        <taxon>Spermatophyta</taxon>
        <taxon>Magnoliopsida</taxon>
        <taxon>eudicotyledons</taxon>
        <taxon>Gunneridae</taxon>
        <taxon>Pentapetalae</taxon>
        <taxon>asterids</taxon>
        <taxon>campanulids</taxon>
        <taxon>Aquifoliales</taxon>
        <taxon>Aquifoliaceae</taxon>
        <taxon>Ilex</taxon>
    </lineage>
</organism>
<evidence type="ECO:0000256" key="5">
    <source>
        <dbReference type="ARBA" id="ARBA00023159"/>
    </source>
</evidence>
<gene>
    <name evidence="11" type="ORF">ILEXP_LOCUS13173</name>
</gene>
<dbReference type="Proteomes" id="UP001642360">
    <property type="component" value="Unassembled WGS sequence"/>
</dbReference>
<evidence type="ECO:0000256" key="6">
    <source>
        <dbReference type="ARBA" id="ARBA00023163"/>
    </source>
</evidence>
<evidence type="ECO:0000256" key="3">
    <source>
        <dbReference type="ARBA" id="ARBA00023015"/>
    </source>
</evidence>
<accession>A0ABC8RK62</accession>
<evidence type="ECO:0000256" key="2">
    <source>
        <dbReference type="ARBA" id="ARBA00007214"/>
    </source>
</evidence>
<protein>
    <submittedName>
        <fullName evidence="11">Uncharacterized protein</fullName>
    </submittedName>
</protein>
<name>A0ABC8RK62_9AQUA</name>
<evidence type="ECO:0000256" key="8">
    <source>
        <dbReference type="SAM" id="Phobius"/>
    </source>
</evidence>
<proteinExistence type="inferred from homology"/>
<dbReference type="Pfam" id="PF20451">
    <property type="entry name" value="Calmod_bind_M"/>
    <property type="match status" value="1"/>
</dbReference>
<dbReference type="PANTHER" id="PTHR31713">
    <property type="entry name" value="OS02G0177800 PROTEIN"/>
    <property type="match status" value="1"/>
</dbReference>
<evidence type="ECO:0000256" key="7">
    <source>
        <dbReference type="ARBA" id="ARBA00023242"/>
    </source>
</evidence>
<keyword evidence="12" id="KW-1185">Reference proteome</keyword>
<feature type="transmembrane region" description="Helical" evidence="8">
    <location>
        <begin position="230"/>
        <end position="252"/>
    </location>
</feature>
<evidence type="ECO:0000313" key="11">
    <source>
        <dbReference type="EMBL" id="CAK9145364.1"/>
    </source>
</evidence>
<keyword evidence="5" id="KW-0010">Activator</keyword>
<keyword evidence="4" id="KW-0238">DNA-binding</keyword>
<keyword evidence="6" id="KW-0804">Transcription</keyword>
<evidence type="ECO:0000256" key="1">
    <source>
        <dbReference type="ARBA" id="ARBA00004123"/>
    </source>
</evidence>
<keyword evidence="8" id="KW-1133">Transmembrane helix</keyword>
<dbReference type="Pfam" id="PF20452">
    <property type="entry name" value="Calmod_bind_C"/>
    <property type="match status" value="1"/>
</dbReference>
<feature type="domain" description="Calmodulin binding protein C-terminal" evidence="10">
    <location>
        <begin position="79"/>
        <end position="145"/>
    </location>
</feature>
<comment type="subcellular location">
    <subcellularLocation>
        <location evidence="1">Nucleus</location>
    </subcellularLocation>
</comment>
<evidence type="ECO:0000256" key="4">
    <source>
        <dbReference type="ARBA" id="ARBA00023125"/>
    </source>
</evidence>
<evidence type="ECO:0000313" key="12">
    <source>
        <dbReference type="Proteomes" id="UP001642360"/>
    </source>
</evidence>
<dbReference type="EMBL" id="CAUOFW020001480">
    <property type="protein sequence ID" value="CAK9145364.1"/>
    <property type="molecule type" value="Genomic_DNA"/>
</dbReference>
<dbReference type="InterPro" id="IPR012416">
    <property type="entry name" value="CBP60"/>
</dbReference>
<dbReference type="PANTHER" id="PTHR31713:SF42">
    <property type="entry name" value="PROTEIN SAR DEFICIENT 1"/>
    <property type="match status" value="1"/>
</dbReference>
<comment type="similarity">
    <text evidence="2">Belongs to the plant ACBP60 protein family.</text>
</comment>
<feature type="domain" description="Calmodulin binding protein central" evidence="9">
    <location>
        <begin position="43"/>
        <end position="74"/>
    </location>
</feature>
<evidence type="ECO:0000259" key="9">
    <source>
        <dbReference type="Pfam" id="PF20451"/>
    </source>
</evidence>
<reference evidence="11 12" key="1">
    <citation type="submission" date="2024-02" db="EMBL/GenBank/DDBJ databases">
        <authorList>
            <person name="Vignale AGUSTIN F."/>
            <person name="Sosa J E."/>
            <person name="Modenutti C."/>
        </authorList>
    </citation>
    <scope>NUCLEOTIDE SEQUENCE [LARGE SCALE GENOMIC DNA]</scope>
</reference>
<evidence type="ECO:0000259" key="10">
    <source>
        <dbReference type="Pfam" id="PF20452"/>
    </source>
</evidence>
<dbReference type="InterPro" id="IPR046829">
    <property type="entry name" value="Calmod_bind_C"/>
</dbReference>
<keyword evidence="7" id="KW-0539">Nucleus</keyword>
<keyword evidence="8" id="KW-0472">Membrane</keyword>
<comment type="caution">
    <text evidence="11">The sequence shown here is derived from an EMBL/GenBank/DDBJ whole genome shotgun (WGS) entry which is preliminary data.</text>
</comment>
<dbReference type="InterPro" id="IPR046830">
    <property type="entry name" value="Calmod_bind_M"/>
</dbReference>
<dbReference type="AlphaFoldDB" id="A0ABC8RK62"/>
<sequence>MSFIIDYIHSAPTLFSNAVYKKHHPPMLEDDVCGVLRRLEKMLSIVNPSTLRRILGRGMSEKMWEVTLKHARTCVLGRKLFISRGPNYTVVLNPICQVVTAMIEGQIFSNDSDLTSIHKIYLNVQAYIESLIREAYANWNSLEKVYGLLNETALLTQGTLSLSCDLVDQYPNQPQSTVARLYQQHAFLTDGSIEGASVHDNGQRECSDQWVTNCANLFTPFEKGRPLTKMLSLGTNVILLLLKLVALLPFFCRVSYKHLQ</sequence>